<feature type="compositionally biased region" description="Polar residues" evidence="1">
    <location>
        <begin position="222"/>
        <end position="232"/>
    </location>
</feature>
<dbReference type="GO" id="GO:0042834">
    <property type="term" value="F:peptidoglycan binding"/>
    <property type="evidence" value="ECO:0007669"/>
    <property type="project" value="InterPro"/>
</dbReference>
<evidence type="ECO:0000313" key="5">
    <source>
        <dbReference type="Proteomes" id="UP000268033"/>
    </source>
</evidence>
<dbReference type="AlphaFoldDB" id="A0A3N1P4C0"/>
<dbReference type="InterPro" id="IPR007730">
    <property type="entry name" value="SPOR-like_dom"/>
</dbReference>
<dbReference type="STRING" id="584787.GCA_001247655_03755"/>
<keyword evidence="5" id="KW-1185">Reference proteome</keyword>
<proteinExistence type="predicted"/>
<keyword evidence="2" id="KW-0472">Membrane</keyword>
<dbReference type="EMBL" id="RJUL01000008">
    <property type="protein sequence ID" value="ROQ23303.1"/>
    <property type="molecule type" value="Genomic_DNA"/>
</dbReference>
<feature type="region of interest" description="Disordered" evidence="1">
    <location>
        <begin position="213"/>
        <end position="256"/>
    </location>
</feature>
<feature type="transmembrane region" description="Helical" evidence="2">
    <location>
        <begin position="171"/>
        <end position="190"/>
    </location>
</feature>
<accession>A0A3N1P4C0</accession>
<dbReference type="Proteomes" id="UP000268033">
    <property type="component" value="Unassembled WGS sequence"/>
</dbReference>
<evidence type="ECO:0000256" key="1">
    <source>
        <dbReference type="SAM" id="MobiDB-lite"/>
    </source>
</evidence>
<gene>
    <name evidence="4" type="ORF">EDC28_10841</name>
</gene>
<keyword evidence="2" id="KW-0812">Transmembrane</keyword>
<dbReference type="Gene3D" id="3.30.70.1070">
    <property type="entry name" value="Sporulation related repeat"/>
    <property type="match status" value="1"/>
</dbReference>
<organism evidence="4 5">
    <name type="scientific">Gallaecimonas pentaromativorans</name>
    <dbReference type="NCBI Taxonomy" id="584787"/>
    <lineage>
        <taxon>Bacteria</taxon>
        <taxon>Pseudomonadati</taxon>
        <taxon>Pseudomonadota</taxon>
        <taxon>Gammaproteobacteria</taxon>
        <taxon>Enterobacterales</taxon>
        <taxon>Gallaecimonadaceae</taxon>
        <taxon>Gallaecimonas</taxon>
    </lineage>
</organism>
<dbReference type="InterPro" id="IPR036680">
    <property type="entry name" value="SPOR-like_sf"/>
</dbReference>
<name>A0A3N1P4C0_9GAMM</name>
<dbReference type="PROSITE" id="PS51724">
    <property type="entry name" value="SPOR"/>
    <property type="match status" value="1"/>
</dbReference>
<evidence type="ECO:0000256" key="2">
    <source>
        <dbReference type="SAM" id="Phobius"/>
    </source>
</evidence>
<comment type="caution">
    <text evidence="4">The sequence shown here is derived from an EMBL/GenBank/DDBJ whole genome shotgun (WGS) entry which is preliminary data.</text>
</comment>
<reference evidence="4 5" key="1">
    <citation type="submission" date="2018-11" db="EMBL/GenBank/DDBJ databases">
        <title>Genomic Encyclopedia of Type Strains, Phase IV (KMG-IV): sequencing the most valuable type-strain genomes for metagenomic binning, comparative biology and taxonomic classification.</title>
        <authorList>
            <person name="Goeker M."/>
        </authorList>
    </citation>
    <scope>NUCLEOTIDE SEQUENCE [LARGE SCALE GENOMIC DNA]</scope>
    <source>
        <strain evidence="4 5">DSM 21945</strain>
    </source>
</reference>
<dbReference type="Pfam" id="PF05036">
    <property type="entry name" value="SPOR"/>
    <property type="match status" value="1"/>
</dbReference>
<dbReference type="RefSeq" id="WP_123422131.1">
    <property type="nucleotide sequence ID" value="NZ_RJUL01000008.1"/>
</dbReference>
<evidence type="ECO:0000313" key="4">
    <source>
        <dbReference type="EMBL" id="ROQ23303.1"/>
    </source>
</evidence>
<protein>
    <recommendedName>
        <fullName evidence="3">SPOR domain-containing protein</fullName>
    </recommendedName>
</protein>
<feature type="domain" description="SPOR" evidence="3">
    <location>
        <begin position="332"/>
        <end position="409"/>
    </location>
</feature>
<evidence type="ECO:0000259" key="3">
    <source>
        <dbReference type="PROSITE" id="PS51724"/>
    </source>
</evidence>
<keyword evidence="2" id="KW-1133">Transmembrane helix</keyword>
<feature type="compositionally biased region" description="Low complexity" evidence="1">
    <location>
        <begin position="272"/>
        <end position="306"/>
    </location>
</feature>
<feature type="region of interest" description="Disordered" evidence="1">
    <location>
        <begin position="272"/>
        <end position="333"/>
    </location>
</feature>
<sequence>MPNALEALLSRIQHLLHFGQDPVVVIEPDNADRGLLINRLLDKLPDGQDVALLRYKKSPGMRKLRTDILSQWFSDPVINPDDTLAESYLRLSQQGAQRLLIVDGSCPLEADIFREFLALSEHTDDQMGLLVIAPDTAAVPALRWQPIWLGDIGQKEAPASAEAKSKKPKPLLLIVAAALMLAVVVVATLYKGKEADTPQSVSVPLPGVTGNASPGAVALTPQPVQNSTSVPNATHIEPESEKPAAPPHMNAEQRKDMAEARADIIHVDANSAPAAEPTATAPTASEQQAEAEAADPQPKPQVAQQPKPEPKPEPAKPAPAKADPKNDTWPAGIPDSHYALQLIAGQDKGKVQAAMAGQGVSDWQLVKTRRNGQDFYLVVQGNYANLDAAKAAVAKLPATFRKAGAWPKRYDKIKAEIKAGKG</sequence>